<dbReference type="KEGG" id="sphl:LPB140_02265"/>
<organism evidence="2 3">
    <name type="scientific">Sphingorhabdus lutea</name>
    <dbReference type="NCBI Taxonomy" id="1913578"/>
    <lineage>
        <taxon>Bacteria</taxon>
        <taxon>Pseudomonadati</taxon>
        <taxon>Pseudomonadota</taxon>
        <taxon>Alphaproteobacteria</taxon>
        <taxon>Sphingomonadales</taxon>
        <taxon>Sphingomonadaceae</taxon>
        <taxon>Sphingorhabdus</taxon>
    </lineage>
</organism>
<protein>
    <submittedName>
        <fullName evidence="2">Uncharacterized protein</fullName>
    </submittedName>
</protein>
<keyword evidence="1" id="KW-1133">Transmembrane helix</keyword>
<dbReference type="AlphaFoldDB" id="A0A1L3J9P5"/>
<reference evidence="2 3" key="1">
    <citation type="submission" date="2016-11" db="EMBL/GenBank/DDBJ databases">
        <title>Sphingorhabdus sp. LPB0140, isolated from marine environment.</title>
        <authorList>
            <person name="Kim E."/>
            <person name="Yi H."/>
        </authorList>
    </citation>
    <scope>NUCLEOTIDE SEQUENCE [LARGE SCALE GENOMIC DNA]</scope>
    <source>
        <strain evidence="2 3">LPB0140</strain>
    </source>
</reference>
<keyword evidence="1" id="KW-0812">Transmembrane</keyword>
<proteinExistence type="predicted"/>
<evidence type="ECO:0000256" key="1">
    <source>
        <dbReference type="SAM" id="Phobius"/>
    </source>
</evidence>
<accession>A0A1L3J9P5</accession>
<evidence type="ECO:0000313" key="3">
    <source>
        <dbReference type="Proteomes" id="UP000242561"/>
    </source>
</evidence>
<gene>
    <name evidence="2" type="ORF">LPB140_02265</name>
</gene>
<dbReference type="STRING" id="1913578.LPB140_02265"/>
<sequence>MPIIAIIILISILLGVYFGYIRKEQIAPIILGLFSILLLLKGMWILGLPAALIAPYWFHKNSLKKLDN</sequence>
<name>A0A1L3J9P5_9SPHN</name>
<dbReference type="RefSeq" id="WP_072558492.1">
    <property type="nucleotide sequence ID" value="NZ_CP018154.1"/>
</dbReference>
<feature type="transmembrane region" description="Helical" evidence="1">
    <location>
        <begin position="29"/>
        <end position="58"/>
    </location>
</feature>
<evidence type="ECO:0000313" key="2">
    <source>
        <dbReference type="EMBL" id="APG61845.1"/>
    </source>
</evidence>
<feature type="transmembrane region" description="Helical" evidence="1">
    <location>
        <begin position="6"/>
        <end position="22"/>
    </location>
</feature>
<dbReference type="Proteomes" id="UP000242561">
    <property type="component" value="Chromosome"/>
</dbReference>
<dbReference type="EMBL" id="CP018154">
    <property type="protein sequence ID" value="APG61845.1"/>
    <property type="molecule type" value="Genomic_DNA"/>
</dbReference>
<keyword evidence="1" id="KW-0472">Membrane</keyword>
<keyword evidence="3" id="KW-1185">Reference proteome</keyword>